<accession>A0A8T1TRF9</accession>
<evidence type="ECO:0000313" key="1">
    <source>
        <dbReference type="EMBL" id="KAG6944703.1"/>
    </source>
</evidence>
<gene>
    <name evidence="1" type="ORF">JG687_00017709</name>
</gene>
<reference evidence="1" key="1">
    <citation type="submission" date="2021-01" db="EMBL/GenBank/DDBJ databases">
        <title>Phytophthora aleatoria, a newly-described species from Pinus radiata is distinct from Phytophthora cactorum isolates based on comparative genomics.</title>
        <authorList>
            <person name="Mcdougal R."/>
            <person name="Panda P."/>
            <person name="Williams N."/>
            <person name="Studholme D.J."/>
        </authorList>
    </citation>
    <scope>NUCLEOTIDE SEQUENCE</scope>
    <source>
        <strain evidence="1">NZFS 3830</strain>
    </source>
</reference>
<dbReference type="AlphaFoldDB" id="A0A8T1TRF9"/>
<proteinExistence type="predicted"/>
<dbReference type="EMBL" id="JAENGZ010002146">
    <property type="protein sequence ID" value="KAG6944703.1"/>
    <property type="molecule type" value="Genomic_DNA"/>
</dbReference>
<sequence>MQACIRPQHTDRSGAAAEVSIREMVRRLQDIWGNTYQASAPPLRMWRLERYLSPSDGQVHEHLVHLTRSTRVALDTVNLALADNQELRNAWESYGRRLKAQRFAFEARKVTLEGYLADIPLSDDGDVHDPIPRMENIEDTDDQE</sequence>
<dbReference type="Proteomes" id="UP000688947">
    <property type="component" value="Unassembled WGS sequence"/>
</dbReference>
<name>A0A8T1TRF9_9STRA</name>
<protein>
    <submittedName>
        <fullName evidence="1">Uncharacterized protein</fullName>
    </submittedName>
</protein>
<organism evidence="1 2">
    <name type="scientific">Phytophthora cactorum</name>
    <dbReference type="NCBI Taxonomy" id="29920"/>
    <lineage>
        <taxon>Eukaryota</taxon>
        <taxon>Sar</taxon>
        <taxon>Stramenopiles</taxon>
        <taxon>Oomycota</taxon>
        <taxon>Peronosporomycetes</taxon>
        <taxon>Peronosporales</taxon>
        <taxon>Peronosporaceae</taxon>
        <taxon>Phytophthora</taxon>
    </lineage>
</organism>
<evidence type="ECO:0000313" key="2">
    <source>
        <dbReference type="Proteomes" id="UP000688947"/>
    </source>
</evidence>
<dbReference type="OrthoDB" id="125304at2759"/>
<dbReference type="VEuPathDB" id="FungiDB:PC110_g20773"/>
<comment type="caution">
    <text evidence="1">The sequence shown here is derived from an EMBL/GenBank/DDBJ whole genome shotgun (WGS) entry which is preliminary data.</text>
</comment>